<keyword evidence="3 6" id="KW-1133">Transmembrane helix</keyword>
<evidence type="ECO:0000256" key="1">
    <source>
        <dbReference type="ARBA" id="ARBA00004167"/>
    </source>
</evidence>
<feature type="domain" description="Late embryogenesis abundant protein LEA-2 subgroup" evidence="7">
    <location>
        <begin position="119"/>
        <end position="217"/>
    </location>
</feature>
<gene>
    <name evidence="8" type="ORF">CEPIT_LOCUS5597</name>
</gene>
<evidence type="ECO:0000256" key="4">
    <source>
        <dbReference type="ARBA" id="ARBA00023136"/>
    </source>
</evidence>
<name>A0AAV0CFE9_9ASTE</name>
<evidence type="ECO:0000313" key="8">
    <source>
        <dbReference type="EMBL" id="CAH9075691.1"/>
    </source>
</evidence>
<dbReference type="Gene3D" id="2.60.40.1820">
    <property type="match status" value="1"/>
</dbReference>
<reference evidence="8" key="1">
    <citation type="submission" date="2022-07" db="EMBL/GenBank/DDBJ databases">
        <authorList>
            <person name="Macas J."/>
            <person name="Novak P."/>
            <person name="Neumann P."/>
        </authorList>
    </citation>
    <scope>NUCLEOTIDE SEQUENCE</scope>
</reference>
<evidence type="ECO:0000256" key="6">
    <source>
        <dbReference type="SAM" id="Phobius"/>
    </source>
</evidence>
<dbReference type="InterPro" id="IPR044839">
    <property type="entry name" value="NDR1-like"/>
</dbReference>
<keyword evidence="4 6" id="KW-0472">Membrane</keyword>
<accession>A0AAV0CFE9</accession>
<evidence type="ECO:0000256" key="5">
    <source>
        <dbReference type="SAM" id="MobiDB-lite"/>
    </source>
</evidence>
<comment type="caution">
    <text evidence="8">The sequence shown here is derived from an EMBL/GenBank/DDBJ whole genome shotgun (WGS) entry which is preliminary data.</text>
</comment>
<keyword evidence="2 6" id="KW-0812">Transmembrane</keyword>
<protein>
    <recommendedName>
        <fullName evidence="7">Late embryogenesis abundant protein LEA-2 subgroup domain-containing protein</fullName>
    </recommendedName>
</protein>
<dbReference type="AlphaFoldDB" id="A0AAV0CFE9"/>
<organism evidence="8 9">
    <name type="scientific">Cuscuta epithymum</name>
    <dbReference type="NCBI Taxonomy" id="186058"/>
    <lineage>
        <taxon>Eukaryota</taxon>
        <taxon>Viridiplantae</taxon>
        <taxon>Streptophyta</taxon>
        <taxon>Embryophyta</taxon>
        <taxon>Tracheophyta</taxon>
        <taxon>Spermatophyta</taxon>
        <taxon>Magnoliopsida</taxon>
        <taxon>eudicotyledons</taxon>
        <taxon>Gunneridae</taxon>
        <taxon>Pentapetalae</taxon>
        <taxon>asterids</taxon>
        <taxon>lamiids</taxon>
        <taxon>Solanales</taxon>
        <taxon>Convolvulaceae</taxon>
        <taxon>Cuscuteae</taxon>
        <taxon>Cuscuta</taxon>
        <taxon>Cuscuta subgen. Cuscuta</taxon>
    </lineage>
</organism>
<dbReference type="PANTHER" id="PTHR31234:SF65">
    <property type="entry name" value="LATE EMBRYOGENESIS ABUNDANT PROTEIN, LEA_2 SUBGROUP"/>
    <property type="match status" value="1"/>
</dbReference>
<sequence length="238" mass="25613">MMTTATPPQSPGLVKEEQEQVRPLAPAAASGYSHRMDDAETGRLAAKDRRIRKCVMCGGCCCATTLIIILVVIILALTVFRVKDPTIKTDSIRIDGLSSLTSTNSILNPNVNVTLSAGISVKNPNRASFRFDEATTSLIYDGRVVGEAKSPPGNARARRTLTMNVTVNVLVQNLASASRLPRDLLAGKMPVALSTKIHGKAKVVIIKKSVTVRMNCTMSFDLSSQNIEDLDCSKKVSL</sequence>
<dbReference type="PANTHER" id="PTHR31234">
    <property type="entry name" value="LATE EMBRYOGENESIS ABUNDANT (LEA) HYDROXYPROLINE-RICH GLYCOPROTEIN FAMILY"/>
    <property type="match status" value="1"/>
</dbReference>
<feature type="region of interest" description="Disordered" evidence="5">
    <location>
        <begin position="1"/>
        <end position="20"/>
    </location>
</feature>
<dbReference type="Proteomes" id="UP001152523">
    <property type="component" value="Unassembled WGS sequence"/>
</dbReference>
<dbReference type="Pfam" id="PF03168">
    <property type="entry name" value="LEA_2"/>
    <property type="match status" value="1"/>
</dbReference>
<feature type="transmembrane region" description="Helical" evidence="6">
    <location>
        <begin position="54"/>
        <end position="80"/>
    </location>
</feature>
<dbReference type="EMBL" id="CAMAPF010000030">
    <property type="protein sequence ID" value="CAH9075691.1"/>
    <property type="molecule type" value="Genomic_DNA"/>
</dbReference>
<dbReference type="GO" id="GO:0098542">
    <property type="term" value="P:defense response to other organism"/>
    <property type="evidence" value="ECO:0007669"/>
    <property type="project" value="InterPro"/>
</dbReference>
<dbReference type="SUPFAM" id="SSF117070">
    <property type="entry name" value="LEA14-like"/>
    <property type="match status" value="1"/>
</dbReference>
<comment type="subcellular location">
    <subcellularLocation>
        <location evidence="1">Membrane</location>
        <topology evidence="1">Single-pass membrane protein</topology>
    </subcellularLocation>
</comment>
<dbReference type="GO" id="GO:0016020">
    <property type="term" value="C:membrane"/>
    <property type="evidence" value="ECO:0007669"/>
    <property type="project" value="UniProtKB-SubCell"/>
</dbReference>
<evidence type="ECO:0000259" key="7">
    <source>
        <dbReference type="Pfam" id="PF03168"/>
    </source>
</evidence>
<keyword evidence="9" id="KW-1185">Reference proteome</keyword>
<dbReference type="InterPro" id="IPR004864">
    <property type="entry name" value="LEA_2"/>
</dbReference>
<evidence type="ECO:0000256" key="2">
    <source>
        <dbReference type="ARBA" id="ARBA00022692"/>
    </source>
</evidence>
<proteinExistence type="predicted"/>
<evidence type="ECO:0000256" key="3">
    <source>
        <dbReference type="ARBA" id="ARBA00022989"/>
    </source>
</evidence>
<evidence type="ECO:0000313" key="9">
    <source>
        <dbReference type="Proteomes" id="UP001152523"/>
    </source>
</evidence>